<gene>
    <name evidence="5" type="ORF">RR46_06403</name>
</gene>
<feature type="region of interest" description="Disordered" evidence="4">
    <location>
        <begin position="164"/>
        <end position="224"/>
    </location>
</feature>
<evidence type="ECO:0000256" key="3">
    <source>
        <dbReference type="ARBA" id="ARBA00023242"/>
    </source>
</evidence>
<feature type="region of interest" description="Disordered" evidence="4">
    <location>
        <begin position="366"/>
        <end position="418"/>
    </location>
</feature>
<accession>A0A194QCQ2</accession>
<evidence type="ECO:0008006" key="7">
    <source>
        <dbReference type="Google" id="ProtNLM"/>
    </source>
</evidence>
<evidence type="ECO:0000313" key="5">
    <source>
        <dbReference type="EMBL" id="KPJ03247.1"/>
    </source>
</evidence>
<feature type="compositionally biased region" description="Basic and acidic residues" evidence="4">
    <location>
        <begin position="397"/>
        <end position="418"/>
    </location>
</feature>
<evidence type="ECO:0000313" key="6">
    <source>
        <dbReference type="Proteomes" id="UP000053268"/>
    </source>
</evidence>
<proteinExistence type="predicted"/>
<dbReference type="GO" id="GO:0006355">
    <property type="term" value="P:regulation of DNA-templated transcription"/>
    <property type="evidence" value="ECO:0007669"/>
    <property type="project" value="TreeGrafter"/>
</dbReference>
<feature type="compositionally biased region" description="Polar residues" evidence="4">
    <location>
        <begin position="381"/>
        <end position="392"/>
    </location>
</feature>
<feature type="compositionally biased region" description="Basic and acidic residues" evidence="4">
    <location>
        <begin position="173"/>
        <end position="187"/>
    </location>
</feature>
<feature type="compositionally biased region" description="Basic and acidic residues" evidence="4">
    <location>
        <begin position="16"/>
        <end position="25"/>
    </location>
</feature>
<dbReference type="GO" id="GO:0003712">
    <property type="term" value="F:transcription coregulator activity"/>
    <property type="evidence" value="ECO:0007669"/>
    <property type="project" value="TreeGrafter"/>
</dbReference>
<feature type="compositionally biased region" description="Polar residues" evidence="4">
    <location>
        <begin position="1219"/>
        <end position="1239"/>
    </location>
</feature>
<reference evidence="5 6" key="1">
    <citation type="journal article" date="2015" name="Nat. Commun.">
        <title>Outbred genome sequencing and CRISPR/Cas9 gene editing in butterflies.</title>
        <authorList>
            <person name="Li X."/>
            <person name="Fan D."/>
            <person name="Zhang W."/>
            <person name="Liu G."/>
            <person name="Zhang L."/>
            <person name="Zhao L."/>
            <person name="Fang X."/>
            <person name="Chen L."/>
            <person name="Dong Y."/>
            <person name="Chen Y."/>
            <person name="Ding Y."/>
            <person name="Zhao R."/>
            <person name="Feng M."/>
            <person name="Zhu Y."/>
            <person name="Feng Y."/>
            <person name="Jiang X."/>
            <person name="Zhu D."/>
            <person name="Xiang H."/>
            <person name="Feng X."/>
            <person name="Li S."/>
            <person name="Wang J."/>
            <person name="Zhang G."/>
            <person name="Kronforst M.R."/>
            <person name="Wang W."/>
        </authorList>
    </citation>
    <scope>NUCLEOTIDE SEQUENCE [LARGE SCALE GENOMIC DNA]</scope>
    <source>
        <strain evidence="5">Ya'a_city_454_Px</strain>
        <tissue evidence="5">Whole body</tissue>
    </source>
</reference>
<dbReference type="InterPro" id="IPR052435">
    <property type="entry name" value="YY1-Transcr_Regul"/>
</dbReference>
<keyword evidence="1" id="KW-0805">Transcription regulation</keyword>
<evidence type="ECO:0000256" key="2">
    <source>
        <dbReference type="ARBA" id="ARBA00023163"/>
    </source>
</evidence>
<feature type="compositionally biased region" description="Basic residues" evidence="4">
    <location>
        <begin position="34"/>
        <end position="43"/>
    </location>
</feature>
<keyword evidence="3" id="KW-0539">Nucleus</keyword>
<feature type="compositionally biased region" description="Low complexity" evidence="4">
    <location>
        <begin position="1"/>
        <end position="14"/>
    </location>
</feature>
<dbReference type="GO" id="GO:0005634">
    <property type="term" value="C:nucleus"/>
    <property type="evidence" value="ECO:0007669"/>
    <property type="project" value="TreeGrafter"/>
</dbReference>
<dbReference type="Proteomes" id="UP000053268">
    <property type="component" value="Unassembled WGS sequence"/>
</dbReference>
<name>A0A194QCQ2_PAPXU</name>
<evidence type="ECO:0000256" key="1">
    <source>
        <dbReference type="ARBA" id="ARBA00023015"/>
    </source>
</evidence>
<evidence type="ECO:0000256" key="4">
    <source>
        <dbReference type="SAM" id="MobiDB-lite"/>
    </source>
</evidence>
<organism evidence="5 6">
    <name type="scientific">Papilio xuthus</name>
    <name type="common">Asian swallowtail butterfly</name>
    <dbReference type="NCBI Taxonomy" id="66420"/>
    <lineage>
        <taxon>Eukaryota</taxon>
        <taxon>Metazoa</taxon>
        <taxon>Ecdysozoa</taxon>
        <taxon>Arthropoda</taxon>
        <taxon>Hexapoda</taxon>
        <taxon>Insecta</taxon>
        <taxon>Pterygota</taxon>
        <taxon>Neoptera</taxon>
        <taxon>Endopterygota</taxon>
        <taxon>Lepidoptera</taxon>
        <taxon>Glossata</taxon>
        <taxon>Ditrysia</taxon>
        <taxon>Papilionoidea</taxon>
        <taxon>Papilionidae</taxon>
        <taxon>Papilioninae</taxon>
        <taxon>Papilio</taxon>
    </lineage>
</organism>
<dbReference type="STRING" id="66420.A0A194QCQ2"/>
<dbReference type="EMBL" id="KQ459185">
    <property type="protein sequence ID" value="KPJ03247.1"/>
    <property type="molecule type" value="Genomic_DNA"/>
</dbReference>
<feature type="region of interest" description="Disordered" evidence="4">
    <location>
        <begin position="1"/>
        <end position="57"/>
    </location>
</feature>
<dbReference type="PANTHER" id="PTHR16088">
    <property type="entry name" value="YY1 ASSOCIATED PROTEIN-RELATED"/>
    <property type="match status" value="1"/>
</dbReference>
<feature type="region of interest" description="Disordered" evidence="4">
    <location>
        <begin position="1217"/>
        <end position="1250"/>
    </location>
</feature>
<sequence>MSEAENNIHSSDNSSESDKSPKKSISENNTKLNVRTRLRKRKRLDSSSSEGDDGVLTENSFQMEKNVHASAIKNNLDDISVKKILKKVVTNDHVLALVKLREEEEEILEEKIRPKLTRAKVKELMKDLPKSTGWNLENLELTPIKHIPVKTRPEVKALIAQELPEDEDDDEYQPTHDDVQSDDEHTVESSSDVDSLPRTPATPKSQSLVSPKVVKDGPFKVPQNKATPIRRKLNLEEEATIALRTRSKLSLSATPIEHIESSFIPPDDVPTVDVDDPVWNEFLEECLNPASALVKNEDDDEADPEYNVAADPDIHDDDEEVLDNSIIKISKKELNDLMTELFNIMPEPSAEEIASKVIGKNAAENGVWEGKQEPKSEEESASNTINRNSTHFSIGKIEPEDIERERRDQNNKIKEGKKEIENEVTMVTTVNESQTAWNTMPVTIIGEQISLATLIPAPNVVVVVEEAAGVDGGGATGAQSPPPQPPLVLQAEHTDQPFVIVQLSAEPSVLPEQILILEQQIRQHVQLAASNFLQLFTHPTYWSYAPKYKEYLETLNNLASANPKSVVNVCNLKPALDLVTTWENTVSQVTPENTAMVEHIKKEVQRSRNRSASCSLYIGDFHDTLKDVVANSCVFLYPHLLPPMMYRPDSLKRFKFLPPEDRLIALGLDEFWSYVEENPDLYPLRSGGGSGGRAGLKAAVRLLCRYMLTWLAPHTLLHHVRYVRRNDKENPICKFFESRKVEAVQHKLLPYNPRITLYEQPEYEMPRIWLRHLAKTSKRFRDHLYGRKTSTVQPRGVDIALGKQIIPELKKPLPNDFIKIKKKPISYITPETSEQNDTQIIYIEKANINTSDVQNITNGTITVNSVSQPICSTSETTQNNITNTTEQKQENKHQIKTKNKQNISEKHCSCCVLLRKICKQRQTLITEYLKPKQNRVIKCPCKCIQRPKVTNKLRMLLRFFKHRSMYVHKYMSQKLSQCNDKNGLNSNLKDDSIFEIDDISDPNDLAFATTLQMKMLIRLSLARNPFIKKNAYINLSKFDVETDDPVKLAKALEKIFDVELVDIFKEFLRCLTPEQADKINRFKDYFTQACAPDLVKRISEEVTDKKKRHALLSRLIVTFTDNKASACDICTDLLRHMDGHAHLATHTFNLFPHRRLDSKNESQPVKCLTESEPNNCVTTRTQCEPVKNVTSNKEHKSIETITNCVEREPVNSIKPVESQPISSVTTRSMSKVMQDQPSCTPDEEIARRRDSEHEVRLTICEETEAMDCDHHHSNPDHINGKDLNTKEIDNEQSERQINEEKYIPIEEYTEDMSDSDGKKLNVSDIKIELVMSDDETVKQEAPEWQRSEDRLILEVLKQSFTREERKNKTILDIVEEMNVLQIITDSLPHKSVKDVTDRVMYLLDMLVISEN</sequence>
<keyword evidence="2" id="KW-0804">Transcription</keyword>
<keyword evidence="6" id="KW-1185">Reference proteome</keyword>
<dbReference type="PANTHER" id="PTHR16088:SF3">
    <property type="entry name" value="GON-4-LIKE PROTEIN"/>
    <property type="match status" value="1"/>
</dbReference>
<protein>
    <recommendedName>
        <fullName evidence="7">GON-4-like protein</fullName>
    </recommendedName>
</protein>